<proteinExistence type="predicted"/>
<sequence length="127" mass="13982">MDVAAILTWSQVGANWPHQIFYAQLVPSGALWPFGLKTSSWPFLAQIIHLWPQVISCRHWPPWPISIPPTPRPLSLILGLGGPLVYQGVLGPLAIIFSSGPPPFIRGVRPKWPFWARPPTASTAHGP</sequence>
<comment type="caution">
    <text evidence="1">The sequence shown here is derived from an EMBL/GenBank/DDBJ whole genome shotgun (WGS) entry which is preliminary data.</text>
</comment>
<name>A0A9Q3PS36_9BASI</name>
<keyword evidence="2" id="KW-1185">Reference proteome</keyword>
<evidence type="ECO:0000313" key="2">
    <source>
        <dbReference type="Proteomes" id="UP000765509"/>
    </source>
</evidence>
<accession>A0A9Q3PS36</accession>
<dbReference type="AlphaFoldDB" id="A0A9Q3PS36"/>
<protein>
    <submittedName>
        <fullName evidence="1">Uncharacterized protein</fullName>
    </submittedName>
</protein>
<evidence type="ECO:0000313" key="1">
    <source>
        <dbReference type="EMBL" id="MBW0572044.1"/>
    </source>
</evidence>
<dbReference type="EMBL" id="AVOT02089351">
    <property type="protein sequence ID" value="MBW0572044.1"/>
    <property type="molecule type" value="Genomic_DNA"/>
</dbReference>
<dbReference type="Proteomes" id="UP000765509">
    <property type="component" value="Unassembled WGS sequence"/>
</dbReference>
<organism evidence="1 2">
    <name type="scientific">Austropuccinia psidii MF-1</name>
    <dbReference type="NCBI Taxonomy" id="1389203"/>
    <lineage>
        <taxon>Eukaryota</taxon>
        <taxon>Fungi</taxon>
        <taxon>Dikarya</taxon>
        <taxon>Basidiomycota</taxon>
        <taxon>Pucciniomycotina</taxon>
        <taxon>Pucciniomycetes</taxon>
        <taxon>Pucciniales</taxon>
        <taxon>Sphaerophragmiaceae</taxon>
        <taxon>Austropuccinia</taxon>
    </lineage>
</organism>
<gene>
    <name evidence="1" type="ORF">O181_111759</name>
</gene>
<reference evidence="1" key="1">
    <citation type="submission" date="2021-03" db="EMBL/GenBank/DDBJ databases">
        <title>Draft genome sequence of rust myrtle Austropuccinia psidii MF-1, a brazilian biotype.</title>
        <authorList>
            <person name="Quecine M.C."/>
            <person name="Pachon D.M.R."/>
            <person name="Bonatelli M.L."/>
            <person name="Correr F.H."/>
            <person name="Franceschini L.M."/>
            <person name="Leite T.F."/>
            <person name="Margarido G.R.A."/>
            <person name="Almeida C.A."/>
            <person name="Ferrarezi J.A."/>
            <person name="Labate C.A."/>
        </authorList>
    </citation>
    <scope>NUCLEOTIDE SEQUENCE</scope>
    <source>
        <strain evidence="1">MF-1</strain>
    </source>
</reference>